<evidence type="ECO:0000256" key="1">
    <source>
        <dbReference type="SAM" id="MobiDB-lite"/>
    </source>
</evidence>
<reference evidence="3 4" key="1">
    <citation type="submission" date="2019-07" db="EMBL/GenBank/DDBJ databases">
        <title>WGS assembly of Gossypium tomentosum.</title>
        <authorList>
            <person name="Chen Z.J."/>
            <person name="Sreedasyam A."/>
            <person name="Ando A."/>
            <person name="Song Q."/>
            <person name="De L."/>
            <person name="Hulse-Kemp A."/>
            <person name="Ding M."/>
            <person name="Ye W."/>
            <person name="Kirkbride R."/>
            <person name="Jenkins J."/>
            <person name="Plott C."/>
            <person name="Lovell J."/>
            <person name="Lin Y.-M."/>
            <person name="Vaughn R."/>
            <person name="Liu B."/>
            <person name="Li W."/>
            <person name="Simpson S."/>
            <person name="Scheffler B."/>
            <person name="Saski C."/>
            <person name="Grover C."/>
            <person name="Hu G."/>
            <person name="Conover J."/>
            <person name="Carlson J."/>
            <person name="Shu S."/>
            <person name="Boston L."/>
            <person name="Williams M."/>
            <person name="Peterson D."/>
            <person name="Mcgee K."/>
            <person name="Jones D."/>
            <person name="Wendel J."/>
            <person name="Stelly D."/>
            <person name="Grimwood J."/>
            <person name="Schmutz J."/>
        </authorList>
    </citation>
    <scope>NUCLEOTIDE SEQUENCE [LARGE SCALE GENOMIC DNA]</scope>
    <source>
        <strain evidence="3">7179.01</strain>
    </source>
</reference>
<keyword evidence="2" id="KW-0472">Membrane</keyword>
<dbReference type="AlphaFoldDB" id="A0A5D2QFU6"/>
<dbReference type="Proteomes" id="UP000322667">
    <property type="component" value="Chromosome A05"/>
</dbReference>
<keyword evidence="2" id="KW-1133">Transmembrane helix</keyword>
<gene>
    <name evidence="3" type="ORF">ES332_A05G090400v1</name>
</gene>
<evidence type="ECO:0000256" key="2">
    <source>
        <dbReference type="SAM" id="Phobius"/>
    </source>
</evidence>
<feature type="compositionally biased region" description="Polar residues" evidence="1">
    <location>
        <begin position="61"/>
        <end position="77"/>
    </location>
</feature>
<proteinExistence type="predicted"/>
<sequence length="77" mass="8234">MHKYGDVYGKKIVALCICAMVVSSFLIGNATSTPTPTPTFEEEKHAVACSRGHCLPPPNPSSDRGCQASNRCRTTPP</sequence>
<keyword evidence="2" id="KW-0812">Transmembrane</keyword>
<protein>
    <recommendedName>
        <fullName evidence="5">Rapid ALkalinization Factor</fullName>
    </recommendedName>
</protein>
<accession>A0A5D2QFU6</accession>
<evidence type="ECO:0000313" key="4">
    <source>
        <dbReference type="Proteomes" id="UP000322667"/>
    </source>
</evidence>
<name>A0A5D2QFU6_GOSTO</name>
<organism evidence="3 4">
    <name type="scientific">Gossypium tomentosum</name>
    <name type="common">Hawaiian cotton</name>
    <name type="synonym">Gossypium sandvicense</name>
    <dbReference type="NCBI Taxonomy" id="34277"/>
    <lineage>
        <taxon>Eukaryota</taxon>
        <taxon>Viridiplantae</taxon>
        <taxon>Streptophyta</taxon>
        <taxon>Embryophyta</taxon>
        <taxon>Tracheophyta</taxon>
        <taxon>Spermatophyta</taxon>
        <taxon>Magnoliopsida</taxon>
        <taxon>eudicotyledons</taxon>
        <taxon>Gunneridae</taxon>
        <taxon>Pentapetalae</taxon>
        <taxon>rosids</taxon>
        <taxon>malvids</taxon>
        <taxon>Malvales</taxon>
        <taxon>Malvaceae</taxon>
        <taxon>Malvoideae</taxon>
        <taxon>Gossypium</taxon>
    </lineage>
</organism>
<keyword evidence="4" id="KW-1185">Reference proteome</keyword>
<feature type="transmembrane region" description="Helical" evidence="2">
    <location>
        <begin position="12"/>
        <end position="30"/>
    </location>
</feature>
<feature type="region of interest" description="Disordered" evidence="1">
    <location>
        <begin position="56"/>
        <end position="77"/>
    </location>
</feature>
<evidence type="ECO:0008006" key="5">
    <source>
        <dbReference type="Google" id="ProtNLM"/>
    </source>
</evidence>
<dbReference type="EMBL" id="CM017614">
    <property type="protein sequence ID" value="TYI26074.1"/>
    <property type="molecule type" value="Genomic_DNA"/>
</dbReference>
<evidence type="ECO:0000313" key="3">
    <source>
        <dbReference type="EMBL" id="TYI26074.1"/>
    </source>
</evidence>